<reference evidence="11" key="1">
    <citation type="submission" date="2020-06" db="EMBL/GenBank/DDBJ databases">
        <authorList>
            <person name="Ji K."/>
            <person name="Li J."/>
        </authorList>
    </citation>
    <scope>NUCLEOTIDE SEQUENCE</scope>
    <source>
        <strain evidence="11">JKM2019</strain>
        <tissue evidence="11">Whole body</tissue>
    </source>
</reference>
<dbReference type="GO" id="GO:0008083">
    <property type="term" value="F:growth factor activity"/>
    <property type="evidence" value="ECO:0007669"/>
    <property type="project" value="UniProtKB-KW"/>
</dbReference>
<evidence type="ECO:0000256" key="8">
    <source>
        <dbReference type="RuleBase" id="RU000354"/>
    </source>
</evidence>
<comment type="caution">
    <text evidence="11">The sequence shown here is derived from an EMBL/GenBank/DDBJ whole genome shotgun (WGS) entry which is preliminary data.</text>
</comment>
<feature type="compositionally biased region" description="Basic residues" evidence="9">
    <location>
        <begin position="68"/>
        <end position="80"/>
    </location>
</feature>
<evidence type="ECO:0000313" key="11">
    <source>
        <dbReference type="EMBL" id="KAH7643316.1"/>
    </source>
</evidence>
<evidence type="ECO:0000256" key="6">
    <source>
        <dbReference type="ARBA" id="ARBA00023157"/>
    </source>
</evidence>
<feature type="region of interest" description="Disordered" evidence="9">
    <location>
        <begin position="68"/>
        <end position="182"/>
    </location>
</feature>
<evidence type="ECO:0000256" key="4">
    <source>
        <dbReference type="ARBA" id="ARBA00022729"/>
    </source>
</evidence>
<dbReference type="PROSITE" id="PS51362">
    <property type="entry name" value="TGF_BETA_2"/>
    <property type="match status" value="1"/>
</dbReference>
<dbReference type="GO" id="GO:0005125">
    <property type="term" value="F:cytokine activity"/>
    <property type="evidence" value="ECO:0007669"/>
    <property type="project" value="TreeGrafter"/>
</dbReference>
<feature type="domain" description="TGF-beta family profile" evidence="10">
    <location>
        <begin position="502"/>
        <end position="618"/>
    </location>
</feature>
<evidence type="ECO:0000259" key="10">
    <source>
        <dbReference type="PROSITE" id="PS51362"/>
    </source>
</evidence>
<name>A0A9D4P221_DERFA</name>
<feature type="compositionally biased region" description="Low complexity" evidence="9">
    <location>
        <begin position="84"/>
        <end position="95"/>
    </location>
</feature>
<evidence type="ECO:0000256" key="2">
    <source>
        <dbReference type="ARBA" id="ARBA00006656"/>
    </source>
</evidence>
<feature type="compositionally biased region" description="Basic residues" evidence="9">
    <location>
        <begin position="444"/>
        <end position="459"/>
    </location>
</feature>
<dbReference type="PANTHER" id="PTHR11848">
    <property type="entry name" value="TGF-BETA FAMILY"/>
    <property type="match status" value="1"/>
</dbReference>
<accession>A0A9D4P221</accession>
<feature type="region of interest" description="Disordered" evidence="9">
    <location>
        <begin position="264"/>
        <end position="320"/>
    </location>
</feature>
<organism evidence="11">
    <name type="scientific">Dermatophagoides farinae</name>
    <name type="common">American house dust mite</name>
    <dbReference type="NCBI Taxonomy" id="6954"/>
    <lineage>
        <taxon>Eukaryota</taxon>
        <taxon>Metazoa</taxon>
        <taxon>Ecdysozoa</taxon>
        <taxon>Arthropoda</taxon>
        <taxon>Chelicerata</taxon>
        <taxon>Arachnida</taxon>
        <taxon>Acari</taxon>
        <taxon>Acariformes</taxon>
        <taxon>Sarcoptiformes</taxon>
        <taxon>Astigmata</taxon>
        <taxon>Psoroptidia</taxon>
        <taxon>Analgoidea</taxon>
        <taxon>Pyroglyphidae</taxon>
        <taxon>Dermatophagoidinae</taxon>
        <taxon>Dermatophagoides</taxon>
    </lineage>
</organism>
<feature type="compositionally biased region" description="Acidic residues" evidence="9">
    <location>
        <begin position="280"/>
        <end position="289"/>
    </location>
</feature>
<dbReference type="SUPFAM" id="SSF57501">
    <property type="entry name" value="Cystine-knot cytokines"/>
    <property type="match status" value="1"/>
</dbReference>
<dbReference type="PROSITE" id="PS00250">
    <property type="entry name" value="TGF_BETA_1"/>
    <property type="match status" value="1"/>
</dbReference>
<dbReference type="CDD" id="cd13752">
    <property type="entry name" value="TGF_beta_INHB"/>
    <property type="match status" value="1"/>
</dbReference>
<evidence type="ECO:0000256" key="9">
    <source>
        <dbReference type="SAM" id="MobiDB-lite"/>
    </source>
</evidence>
<feature type="compositionally biased region" description="Low complexity" evidence="9">
    <location>
        <begin position="413"/>
        <end position="428"/>
    </location>
</feature>
<evidence type="ECO:0000256" key="1">
    <source>
        <dbReference type="ARBA" id="ARBA00004613"/>
    </source>
</evidence>
<dbReference type="Gene3D" id="2.60.120.970">
    <property type="match status" value="1"/>
</dbReference>
<keyword evidence="7" id="KW-0325">Glycoprotein</keyword>
<keyword evidence="5 8" id="KW-0339">Growth factor</keyword>
<reference evidence="11" key="2">
    <citation type="journal article" date="2021" name="World Allergy Organ. J.">
        <title>Chromosome-level assembly of Dermatophagoides farinae genome and transcriptome reveals two novel allergens Der f 37 and Der f 39.</title>
        <authorList>
            <person name="Chen J."/>
            <person name="Cai Z."/>
            <person name="Fan D."/>
            <person name="Hu J."/>
            <person name="Hou Y."/>
            <person name="He Y."/>
            <person name="Zhang Z."/>
            <person name="Zhao Z."/>
            <person name="Gao P."/>
            <person name="Hu W."/>
            <person name="Sun J."/>
            <person name="Li J."/>
            <person name="Ji K."/>
        </authorList>
    </citation>
    <scope>NUCLEOTIDE SEQUENCE</scope>
    <source>
        <strain evidence="11">JKM2019</strain>
    </source>
</reference>
<sequence>MVAEHLKLDAIKQQILSKLNLEYRPNITGMNELAREEALEIIRKAKLDHIHGRSSIHRMAMMNKLYSRKNRNNQRKHNRYGRMSTTITTTTTTSTNLQMQKQQRRHRRHRKRENNSGSSLSSSSSSPLLNDTNSVMNNNNDTNEIDTFDHVDDNYDADDYDDNDNDDDDDDENDHNMNNMNDEYFGKTSEIIIFAEPERIINGHILVTLMAPDNYYKLNVSQAIIWLRLILNRRLLNRMDQQTRMKVLKKSVKLYIFRVTNSSSSSSSQTTIRTTTTSSYDDDDDDSDDYGQPVYPTPFFQNQSSSSTTTTDDDDNDHIKSPKRLSFQLLATHRLNSLRHGWIKLNLTQSIRDWFEMAQQQQQQQPQIQGDNESASISGDHLNKLTLLIDCAGCNDLLGIDLGNMTTLMVRQSQQQRKQQQQQQQQQQYGGNSSKSIISTFSNHHFHNHYHHHHHHHNNNLRNSSSKTTTTTKKLSRKGQHRKHRHFRPFLVLTTKIRSKRRHRRHAYNCDDGIRQCCKQSLYVNFEELGWNDWIIYPRGYHANYCMGECIQLRTPDMLAYFHSHVLEEYRIKNPYASITPCCAPTKLSSISLIYFDQNHHIIKADLPKMVVNECGCT</sequence>
<keyword evidence="3" id="KW-0964">Secreted</keyword>
<dbReference type="PANTHER" id="PTHR11848:SF309">
    <property type="entry name" value="INHIBIN BETA CHAIN"/>
    <property type="match status" value="1"/>
</dbReference>
<protein>
    <submittedName>
        <fullName evidence="11">Transforming growth factor beta like domain containing protein</fullName>
    </submittedName>
</protein>
<dbReference type="InterPro" id="IPR001839">
    <property type="entry name" value="TGF-b_C"/>
</dbReference>
<dbReference type="Pfam" id="PF00019">
    <property type="entry name" value="TGF_beta"/>
    <property type="match status" value="1"/>
</dbReference>
<feature type="compositionally biased region" description="Low complexity" evidence="9">
    <location>
        <begin position="264"/>
        <end position="279"/>
    </location>
</feature>
<feature type="region of interest" description="Disordered" evidence="9">
    <location>
        <begin position="413"/>
        <end position="482"/>
    </location>
</feature>
<dbReference type="GO" id="GO:0005615">
    <property type="term" value="C:extracellular space"/>
    <property type="evidence" value="ECO:0007669"/>
    <property type="project" value="TreeGrafter"/>
</dbReference>
<dbReference type="SMART" id="SM00204">
    <property type="entry name" value="TGFB"/>
    <property type="match status" value="1"/>
</dbReference>
<evidence type="ECO:0000256" key="7">
    <source>
        <dbReference type="ARBA" id="ARBA00023180"/>
    </source>
</evidence>
<dbReference type="Gene3D" id="2.10.90.10">
    <property type="entry name" value="Cystine-knot cytokines"/>
    <property type="match status" value="1"/>
</dbReference>
<feature type="compositionally biased region" description="Low complexity" evidence="9">
    <location>
        <begin position="460"/>
        <end position="473"/>
    </location>
</feature>
<keyword evidence="6" id="KW-1015">Disulfide bond</keyword>
<comment type="similarity">
    <text evidence="2 8">Belongs to the TGF-beta family.</text>
</comment>
<dbReference type="AlphaFoldDB" id="A0A9D4P221"/>
<comment type="subcellular location">
    <subcellularLocation>
        <location evidence="1">Secreted</location>
    </subcellularLocation>
</comment>
<evidence type="ECO:0000256" key="5">
    <source>
        <dbReference type="ARBA" id="ARBA00023030"/>
    </source>
</evidence>
<keyword evidence="4" id="KW-0732">Signal</keyword>
<evidence type="ECO:0000256" key="3">
    <source>
        <dbReference type="ARBA" id="ARBA00022525"/>
    </source>
</evidence>
<dbReference type="EMBL" id="SDOV01000003">
    <property type="protein sequence ID" value="KAH7643316.1"/>
    <property type="molecule type" value="Genomic_DNA"/>
</dbReference>
<dbReference type="FunFam" id="2.10.90.10:FF:000005">
    <property type="entry name" value="Inhibin beta A chain"/>
    <property type="match status" value="1"/>
</dbReference>
<proteinExistence type="inferred from homology"/>
<dbReference type="InterPro" id="IPR017948">
    <property type="entry name" value="TGFb_CS"/>
</dbReference>
<dbReference type="InterPro" id="IPR029034">
    <property type="entry name" value="Cystine-knot_cytokine"/>
</dbReference>
<dbReference type="InterPro" id="IPR015615">
    <property type="entry name" value="TGF-beta-rel"/>
</dbReference>
<feature type="compositionally biased region" description="Polar residues" evidence="9">
    <location>
        <begin position="429"/>
        <end position="442"/>
    </location>
</feature>
<dbReference type="Proteomes" id="UP000828236">
    <property type="component" value="Unassembled WGS sequence"/>
</dbReference>
<feature type="compositionally biased region" description="Basic residues" evidence="9">
    <location>
        <begin position="102"/>
        <end position="112"/>
    </location>
</feature>
<feature type="compositionally biased region" description="Acidic residues" evidence="9">
    <location>
        <begin position="154"/>
        <end position="173"/>
    </location>
</feature>
<feature type="compositionally biased region" description="Low complexity" evidence="9">
    <location>
        <begin position="115"/>
        <end position="142"/>
    </location>
</feature>
<gene>
    <name evidence="11" type="ORF">HUG17_10007</name>
</gene>